<dbReference type="AlphaFoldDB" id="A0A319DKK0"/>
<keyword evidence="2" id="KW-1185">Reference proteome</keyword>
<dbReference type="VEuPathDB" id="FungiDB:BO71DRAFT_95675"/>
<dbReference type="Proteomes" id="UP000247810">
    <property type="component" value="Unassembled WGS sequence"/>
</dbReference>
<name>A0A319DKK0_9EURO</name>
<protein>
    <submittedName>
        <fullName evidence="1">Uncharacterized protein</fullName>
    </submittedName>
</protein>
<proteinExistence type="predicted"/>
<evidence type="ECO:0000313" key="2">
    <source>
        <dbReference type="Proteomes" id="UP000247810"/>
    </source>
</evidence>
<sequence>MVCVLPSILHARFVEYEYCRHMASPFPRNDYLDTRSLCIQVLKLMSKQRILNTRQGNRIGIAGQICSEEGWLQDEFYRCCWNWLGSSGGMRRYWSMFGQRHGSIEFTEPGWSVDLSETNSHACWDWEGRQKCCQELDNGYCSRQPEASNNKVIHILWHPDDRLVTSNTGKE</sequence>
<gene>
    <name evidence="1" type="ORF">BO71DRAFT_95675</name>
</gene>
<reference evidence="1 2" key="1">
    <citation type="submission" date="2018-02" db="EMBL/GenBank/DDBJ databases">
        <title>The genomes of Aspergillus section Nigri reveals drivers in fungal speciation.</title>
        <authorList>
            <consortium name="DOE Joint Genome Institute"/>
            <person name="Vesth T.C."/>
            <person name="Nybo J."/>
            <person name="Theobald S."/>
            <person name="Brandl J."/>
            <person name="Frisvad J.C."/>
            <person name="Nielsen K.F."/>
            <person name="Lyhne E.K."/>
            <person name="Kogle M.E."/>
            <person name="Kuo A."/>
            <person name="Riley R."/>
            <person name="Clum A."/>
            <person name="Nolan M."/>
            <person name="Lipzen A."/>
            <person name="Salamov A."/>
            <person name="Henrissat B."/>
            <person name="Wiebenga A."/>
            <person name="De vries R.P."/>
            <person name="Grigoriev I.V."/>
            <person name="Mortensen U.H."/>
            <person name="Andersen M.R."/>
            <person name="Baker S.E."/>
        </authorList>
    </citation>
    <scope>NUCLEOTIDE SEQUENCE [LARGE SCALE GENOMIC DNA]</scope>
    <source>
        <strain evidence="1 2">CBS 707.79</strain>
    </source>
</reference>
<dbReference type="EMBL" id="KZ825817">
    <property type="protein sequence ID" value="PYH97909.1"/>
    <property type="molecule type" value="Genomic_DNA"/>
</dbReference>
<evidence type="ECO:0000313" key="1">
    <source>
        <dbReference type="EMBL" id="PYH97909.1"/>
    </source>
</evidence>
<dbReference type="STRING" id="1448320.A0A319DKK0"/>
<organism evidence="1 2">
    <name type="scientific">Aspergillus ellipticus CBS 707.79</name>
    <dbReference type="NCBI Taxonomy" id="1448320"/>
    <lineage>
        <taxon>Eukaryota</taxon>
        <taxon>Fungi</taxon>
        <taxon>Dikarya</taxon>
        <taxon>Ascomycota</taxon>
        <taxon>Pezizomycotina</taxon>
        <taxon>Eurotiomycetes</taxon>
        <taxon>Eurotiomycetidae</taxon>
        <taxon>Eurotiales</taxon>
        <taxon>Aspergillaceae</taxon>
        <taxon>Aspergillus</taxon>
        <taxon>Aspergillus subgen. Circumdati</taxon>
    </lineage>
</organism>
<accession>A0A319DKK0</accession>
<dbReference type="OrthoDB" id="2364732at2759"/>